<dbReference type="Pfam" id="PF09331">
    <property type="entry name" value="DUF1985"/>
    <property type="match status" value="1"/>
</dbReference>
<accession>A0A2P5ELX0</accession>
<evidence type="ECO:0000313" key="4">
    <source>
        <dbReference type="Proteomes" id="UP000237000"/>
    </source>
</evidence>
<dbReference type="Proteomes" id="UP000237000">
    <property type="component" value="Unassembled WGS sequence"/>
</dbReference>
<feature type="domain" description="DUF1985" evidence="2">
    <location>
        <begin position="83"/>
        <end position="169"/>
    </location>
</feature>
<evidence type="ECO:0000259" key="2">
    <source>
        <dbReference type="Pfam" id="PF09331"/>
    </source>
</evidence>
<evidence type="ECO:0000256" key="1">
    <source>
        <dbReference type="SAM" id="MobiDB-lite"/>
    </source>
</evidence>
<feature type="region of interest" description="Disordered" evidence="1">
    <location>
        <begin position="416"/>
        <end position="447"/>
    </location>
</feature>
<feature type="compositionally biased region" description="Acidic residues" evidence="1">
    <location>
        <begin position="418"/>
        <end position="430"/>
    </location>
</feature>
<feature type="compositionally biased region" description="Basic and acidic residues" evidence="1">
    <location>
        <begin position="514"/>
        <end position="544"/>
    </location>
</feature>
<dbReference type="InterPro" id="IPR015410">
    <property type="entry name" value="DUF1985"/>
</dbReference>
<feature type="compositionally biased region" description="Polar residues" evidence="1">
    <location>
        <begin position="1"/>
        <end position="10"/>
    </location>
</feature>
<reference evidence="4" key="1">
    <citation type="submission" date="2016-06" db="EMBL/GenBank/DDBJ databases">
        <title>Parallel loss of symbiosis genes in relatives of nitrogen-fixing non-legume Parasponia.</title>
        <authorList>
            <person name="Van Velzen R."/>
            <person name="Holmer R."/>
            <person name="Bu F."/>
            <person name="Rutten L."/>
            <person name="Van Zeijl A."/>
            <person name="Liu W."/>
            <person name="Santuari L."/>
            <person name="Cao Q."/>
            <person name="Sharma T."/>
            <person name="Shen D."/>
            <person name="Roswanjaya Y."/>
            <person name="Wardhani T."/>
            <person name="Kalhor M.S."/>
            <person name="Jansen J."/>
            <person name="Van den Hoogen J."/>
            <person name="Gungor B."/>
            <person name="Hartog M."/>
            <person name="Hontelez J."/>
            <person name="Verver J."/>
            <person name="Yang W.-C."/>
            <person name="Schijlen E."/>
            <person name="Repin R."/>
            <person name="Schilthuizen M."/>
            <person name="Schranz E."/>
            <person name="Heidstra R."/>
            <person name="Miyata K."/>
            <person name="Fedorova E."/>
            <person name="Kohlen W."/>
            <person name="Bisseling T."/>
            <person name="Smit S."/>
            <person name="Geurts R."/>
        </authorList>
    </citation>
    <scope>NUCLEOTIDE SEQUENCE [LARGE SCALE GENOMIC DNA]</scope>
    <source>
        <strain evidence="4">cv. RG33-2</strain>
    </source>
</reference>
<dbReference type="PANTHER" id="PTHR48449:SF1">
    <property type="entry name" value="DUF1985 DOMAIN-CONTAINING PROTEIN"/>
    <property type="match status" value="1"/>
</dbReference>
<dbReference type="AlphaFoldDB" id="A0A2P5ELX0"/>
<dbReference type="OrthoDB" id="1305596at2759"/>
<keyword evidence="4" id="KW-1185">Reference proteome</keyword>
<protein>
    <recommendedName>
        <fullName evidence="2">DUF1985 domain-containing protein</fullName>
    </recommendedName>
</protein>
<dbReference type="EMBL" id="JXTC01000130">
    <property type="protein sequence ID" value="PON86560.1"/>
    <property type="molecule type" value="Genomic_DNA"/>
</dbReference>
<name>A0A2P5ELX0_TREOI</name>
<dbReference type="InParanoid" id="A0A2P5ELX0"/>
<proteinExistence type="predicted"/>
<feature type="compositionally biased region" description="Basic and acidic residues" evidence="1">
    <location>
        <begin position="478"/>
        <end position="495"/>
    </location>
</feature>
<evidence type="ECO:0000313" key="3">
    <source>
        <dbReference type="EMBL" id="PON86560.1"/>
    </source>
</evidence>
<dbReference type="PANTHER" id="PTHR48449">
    <property type="entry name" value="DUF1985 DOMAIN-CONTAINING PROTEIN"/>
    <property type="match status" value="1"/>
</dbReference>
<feature type="region of interest" description="Disordered" evidence="1">
    <location>
        <begin position="1"/>
        <end position="20"/>
    </location>
</feature>
<gene>
    <name evidence="3" type="ORF">TorRG33x02_176080</name>
</gene>
<feature type="region of interest" description="Disordered" evidence="1">
    <location>
        <begin position="32"/>
        <end position="53"/>
    </location>
</feature>
<feature type="region of interest" description="Disordered" evidence="1">
    <location>
        <begin position="478"/>
        <end position="567"/>
    </location>
</feature>
<sequence length="567" mass="63073">MVETRAQSASPRKEPSLDDSVFASNLPLIGSKRKISSPMDAGPSPKNRRVKARANRKISVEGSEVPEIQHKLLGQGQLIHHFLLREVKQPNPDEMWFKIGEKLLRFGIQEFAIATGLLCVGDTDKTLFETKRVRLFNKYFKKYPRFDKVALEDAFLNGLFETDEDLVNVTCQDQKNSSIIEDKHIDSKGKGKKKAESSKVGTVCYEIASKISRILNYFCDVSPYFEELEKYVFEADETSVQNVVLTVEKITNYRLNKLPKRVQQPILESLGNVAAAHDGDDDFVDNPSKVAAPPKVSGPSKFSVESAPFTSKSSQAKAGASILQYTKEMDLMKKEIFHRQDLIKESIDLMKKDFDAKFDVLLTMLTKCQEKLGIDTISCPTGPVNEAHVPCSDNERIVEDVDNDNVSKNILMDINVPMEEENKEETPQVDEADKNSEVNDEDKADVPDVDIIADNIITPGFIPDGDLLEVEGVDSVNEHKDVVKDGDKEEKNAEENDKDDPDNGAGKAVYKFANDGKEDKTDGSDNIADKGVDNSAKDVNDDKGSNNSSKDGNEENIDICDPIAEKI</sequence>
<organism evidence="3 4">
    <name type="scientific">Trema orientale</name>
    <name type="common">Charcoal tree</name>
    <name type="synonym">Celtis orientalis</name>
    <dbReference type="NCBI Taxonomy" id="63057"/>
    <lineage>
        <taxon>Eukaryota</taxon>
        <taxon>Viridiplantae</taxon>
        <taxon>Streptophyta</taxon>
        <taxon>Embryophyta</taxon>
        <taxon>Tracheophyta</taxon>
        <taxon>Spermatophyta</taxon>
        <taxon>Magnoliopsida</taxon>
        <taxon>eudicotyledons</taxon>
        <taxon>Gunneridae</taxon>
        <taxon>Pentapetalae</taxon>
        <taxon>rosids</taxon>
        <taxon>fabids</taxon>
        <taxon>Rosales</taxon>
        <taxon>Cannabaceae</taxon>
        <taxon>Trema</taxon>
    </lineage>
</organism>
<comment type="caution">
    <text evidence="3">The sequence shown here is derived from an EMBL/GenBank/DDBJ whole genome shotgun (WGS) entry which is preliminary data.</text>
</comment>